<dbReference type="InterPro" id="IPR032710">
    <property type="entry name" value="NTF2-like_dom_sf"/>
</dbReference>
<dbReference type="KEGG" id="atw:C0099_12890"/>
<accession>A0A2I6S909</accession>
<dbReference type="EMBL" id="CP025682">
    <property type="protein sequence ID" value="AUN95750.1"/>
    <property type="molecule type" value="Genomic_DNA"/>
</dbReference>
<dbReference type="Proteomes" id="UP000242205">
    <property type="component" value="Chromosome"/>
</dbReference>
<protein>
    <recommendedName>
        <fullName evidence="3">DUF4440 domain-containing protein</fullName>
    </recommendedName>
</protein>
<evidence type="ECO:0000313" key="2">
    <source>
        <dbReference type="Proteomes" id="UP000242205"/>
    </source>
</evidence>
<name>A0A2I6S909_9RHOO</name>
<dbReference type="PROSITE" id="PS51257">
    <property type="entry name" value="PROKAR_LIPOPROTEIN"/>
    <property type="match status" value="1"/>
</dbReference>
<dbReference type="SUPFAM" id="SSF54427">
    <property type="entry name" value="NTF2-like"/>
    <property type="match status" value="1"/>
</dbReference>
<evidence type="ECO:0008006" key="3">
    <source>
        <dbReference type="Google" id="ProtNLM"/>
    </source>
</evidence>
<keyword evidence="2" id="KW-1185">Reference proteome</keyword>
<reference evidence="1 2" key="1">
    <citation type="submission" date="2018-01" db="EMBL/GenBank/DDBJ databases">
        <authorList>
            <person name="Fu G.-Y."/>
        </authorList>
    </citation>
    <scope>NUCLEOTIDE SEQUENCE [LARGE SCALE GENOMIC DNA]</scope>
    <source>
        <strain evidence="1 2">SY39</strain>
    </source>
</reference>
<organism evidence="1 2">
    <name type="scientific">Pseudazoarcus pumilus</name>
    <dbReference type="NCBI Taxonomy" id="2067960"/>
    <lineage>
        <taxon>Bacteria</taxon>
        <taxon>Pseudomonadati</taxon>
        <taxon>Pseudomonadota</taxon>
        <taxon>Betaproteobacteria</taxon>
        <taxon>Rhodocyclales</taxon>
        <taxon>Zoogloeaceae</taxon>
        <taxon>Pseudazoarcus</taxon>
    </lineage>
</organism>
<sequence length="140" mass="15748">MKHRSAGLRGRAFILSAFVGLALSGCANFGLGVPDEQAVQRLAEQRWAAVIAGDAERAYGFLAPSYRAVVGIERYRSRFASAAKRENAEVVATACEAERCRVTVRVEYTAPAFRMKTKSDTHVFETWVREEGRWWLHQRL</sequence>
<gene>
    <name evidence="1" type="ORF">C0099_12890</name>
</gene>
<proteinExistence type="predicted"/>
<evidence type="ECO:0000313" key="1">
    <source>
        <dbReference type="EMBL" id="AUN95750.1"/>
    </source>
</evidence>
<dbReference type="AlphaFoldDB" id="A0A2I6S909"/>